<comment type="caution">
    <text evidence="2">The sequence shown here is derived from an EMBL/GenBank/DDBJ whole genome shotgun (WGS) entry which is preliminary data.</text>
</comment>
<dbReference type="GO" id="GO:0016747">
    <property type="term" value="F:acyltransferase activity, transferring groups other than amino-acyl groups"/>
    <property type="evidence" value="ECO:0007669"/>
    <property type="project" value="InterPro"/>
</dbReference>
<dbReference type="SUPFAM" id="SSF55729">
    <property type="entry name" value="Acyl-CoA N-acyltransferases (Nat)"/>
    <property type="match status" value="1"/>
</dbReference>
<dbReference type="AlphaFoldDB" id="A0A2H0WA17"/>
<dbReference type="EMBL" id="PEZT01000028">
    <property type="protein sequence ID" value="PIS08768.1"/>
    <property type="molecule type" value="Genomic_DNA"/>
</dbReference>
<dbReference type="PROSITE" id="PS51186">
    <property type="entry name" value="GNAT"/>
    <property type="match status" value="1"/>
</dbReference>
<feature type="domain" description="N-acetyltransferase" evidence="1">
    <location>
        <begin position="355"/>
        <end position="514"/>
    </location>
</feature>
<evidence type="ECO:0000313" key="3">
    <source>
        <dbReference type="Proteomes" id="UP000230093"/>
    </source>
</evidence>
<proteinExistence type="predicted"/>
<dbReference type="CDD" id="cd04301">
    <property type="entry name" value="NAT_SF"/>
    <property type="match status" value="1"/>
</dbReference>
<organism evidence="2 3">
    <name type="scientific">Candidatus Beckwithbacteria bacterium CG10_big_fil_rev_8_21_14_0_10_34_10</name>
    <dbReference type="NCBI Taxonomy" id="1974495"/>
    <lineage>
        <taxon>Bacteria</taxon>
        <taxon>Candidatus Beckwithiibacteriota</taxon>
    </lineage>
</organism>
<dbReference type="InterPro" id="IPR016181">
    <property type="entry name" value="Acyl_CoA_acyltransferase"/>
</dbReference>
<dbReference type="Proteomes" id="UP000230093">
    <property type="component" value="Unassembled WGS sequence"/>
</dbReference>
<reference evidence="3" key="1">
    <citation type="submission" date="2017-09" db="EMBL/GenBank/DDBJ databases">
        <title>Depth-based differentiation of microbial function through sediment-hosted aquifers and enrichment of novel symbionts in the deep terrestrial subsurface.</title>
        <authorList>
            <person name="Probst A.J."/>
            <person name="Ladd B."/>
            <person name="Jarett J.K."/>
            <person name="Geller-Mcgrath D.E."/>
            <person name="Sieber C.M.K."/>
            <person name="Emerson J.B."/>
            <person name="Anantharaman K."/>
            <person name="Thomas B.C."/>
            <person name="Malmstrom R."/>
            <person name="Stieglmeier M."/>
            <person name="Klingl A."/>
            <person name="Woyke T."/>
            <person name="Ryan C.M."/>
            <person name="Banfield J.F."/>
        </authorList>
    </citation>
    <scope>NUCLEOTIDE SEQUENCE [LARGE SCALE GENOMIC DNA]</scope>
</reference>
<dbReference type="InterPro" id="IPR000182">
    <property type="entry name" value="GNAT_dom"/>
</dbReference>
<dbReference type="Pfam" id="PF13673">
    <property type="entry name" value="Acetyltransf_10"/>
    <property type="match status" value="1"/>
</dbReference>
<dbReference type="Gene3D" id="3.40.630.30">
    <property type="match status" value="1"/>
</dbReference>
<protein>
    <recommendedName>
        <fullName evidence="1">N-acetyltransferase domain-containing protein</fullName>
    </recommendedName>
</protein>
<evidence type="ECO:0000313" key="2">
    <source>
        <dbReference type="EMBL" id="PIS08768.1"/>
    </source>
</evidence>
<evidence type="ECO:0000259" key="1">
    <source>
        <dbReference type="PROSITE" id="PS51186"/>
    </source>
</evidence>
<sequence>MIIGKEQSLWNSILSPNEFVPGTFQKLGVKKEDKPDFSSLSGIVFRTSNWKGEWLGNLFPDLDIPKVVFPPEWQEDNHKGYLPPGKRAALKAVDNKNDLRQAVDSLRPSQGVVVGLSTDIDLISNKGIELRKSPPDASYADIEAIMNRELGGEDFTTFKARAAIGFFGKDNRNVDDIGFGLSLVAELSFSVAQLSPQEIEFYIHGLKGRDNNCPGYLKEIFDSIDQAFILDESEKQRIKEGFPLKRLKMTNLSCFWPHPLLQAKIKAIDGVSKEGNRQVFERNLRQLYLTLLGAPVEAREGLEQYLFFRNNQTSSESSLYTDLPGRWGQMIKLKDGSFVTAQRIVPGNYESVSQMVCDNFSRSDNFRDLRNNNSQAVKAYKRANSSDGVKDTCNHEKNILCLVCQNKLGEPVGYRVIREERHPHPENDSLVAHGKRLHVAREVKGLGLGRQLMRISEEMAKELGYQTMVVQPSGSSKGYFENLGFSRVFSHSQKNGVLANQGISVEMVLMEKSL</sequence>
<accession>A0A2H0WA17</accession>
<name>A0A2H0WA17_9BACT</name>
<gene>
    <name evidence="2" type="ORF">COT75_04775</name>
</gene>